<reference evidence="7" key="1">
    <citation type="journal article" date="2019" name="Nat. Commun.">
        <title>Genome-wide association mapping of date palm fruit traits.</title>
        <authorList>
            <person name="Hazzouri K.M."/>
            <person name="Gros-Balthazard M."/>
            <person name="Flowers J.M."/>
            <person name="Copetti D."/>
            <person name="Lemansour A."/>
            <person name="Lebrun M."/>
            <person name="Masmoudi K."/>
            <person name="Ferrand S."/>
            <person name="Dhar M.I."/>
            <person name="Fresquez Z.A."/>
            <person name="Rosas U."/>
            <person name="Zhang J."/>
            <person name="Talag J."/>
            <person name="Lee S."/>
            <person name="Kudrna D."/>
            <person name="Powell R.F."/>
            <person name="Leitch I.J."/>
            <person name="Krueger R.R."/>
            <person name="Wing R.A."/>
            <person name="Amiri K.M.A."/>
            <person name="Purugganan M.D."/>
        </authorList>
    </citation>
    <scope>NUCLEOTIDE SEQUENCE [LARGE SCALE GENOMIC DNA]</scope>
    <source>
        <strain evidence="7">cv. Khalas</strain>
    </source>
</reference>
<evidence type="ECO:0000256" key="1">
    <source>
        <dbReference type="ARBA" id="ARBA00004141"/>
    </source>
</evidence>
<dbReference type="AlphaFoldDB" id="A0A8B9AT29"/>
<feature type="region of interest" description="Disordered" evidence="6">
    <location>
        <begin position="1"/>
        <end position="54"/>
    </location>
</feature>
<keyword evidence="4" id="KW-1133">Transmembrane helix</keyword>
<evidence type="ECO:0000256" key="3">
    <source>
        <dbReference type="ARBA" id="ARBA00022692"/>
    </source>
</evidence>
<dbReference type="RefSeq" id="XP_038987083.1">
    <property type="nucleotide sequence ID" value="XM_039131155.1"/>
</dbReference>
<proteinExistence type="inferred from homology"/>
<dbReference type="OrthoDB" id="1738706at2759"/>
<keyword evidence="3" id="KW-0812">Transmembrane</keyword>
<dbReference type="InterPro" id="IPR006043">
    <property type="entry name" value="NCS2"/>
</dbReference>
<organism evidence="7 8">
    <name type="scientific">Phoenix dactylifera</name>
    <name type="common">Date palm</name>
    <dbReference type="NCBI Taxonomy" id="42345"/>
    <lineage>
        <taxon>Eukaryota</taxon>
        <taxon>Viridiplantae</taxon>
        <taxon>Streptophyta</taxon>
        <taxon>Embryophyta</taxon>
        <taxon>Tracheophyta</taxon>
        <taxon>Spermatophyta</taxon>
        <taxon>Magnoliopsida</taxon>
        <taxon>Liliopsida</taxon>
        <taxon>Arecaceae</taxon>
        <taxon>Coryphoideae</taxon>
        <taxon>Phoeniceae</taxon>
        <taxon>Phoenix</taxon>
    </lineage>
</organism>
<reference evidence="8" key="2">
    <citation type="submission" date="2025-08" db="UniProtKB">
        <authorList>
            <consortium name="RefSeq"/>
        </authorList>
    </citation>
    <scope>IDENTIFICATION</scope>
    <source>
        <tissue evidence="8">Young leaves</tissue>
    </source>
</reference>
<evidence type="ECO:0000256" key="2">
    <source>
        <dbReference type="ARBA" id="ARBA00008821"/>
    </source>
</evidence>
<dbReference type="PANTHER" id="PTHR11119">
    <property type="entry name" value="XANTHINE-URACIL / VITAMIN C PERMEASE FAMILY MEMBER"/>
    <property type="match status" value="1"/>
</dbReference>
<dbReference type="InterPro" id="IPR040442">
    <property type="entry name" value="Pyrv_kinase-like_dom_sf"/>
</dbReference>
<keyword evidence="5" id="KW-0472">Membrane</keyword>
<evidence type="ECO:0000256" key="5">
    <source>
        <dbReference type="ARBA" id="ARBA00023136"/>
    </source>
</evidence>
<name>A0A8B9AT29_PHODC</name>
<dbReference type="InterPro" id="IPR015813">
    <property type="entry name" value="Pyrv/PenolPyrv_kinase-like_dom"/>
</dbReference>
<dbReference type="Proteomes" id="UP000228380">
    <property type="component" value="Chromosome 1"/>
</dbReference>
<evidence type="ECO:0000256" key="6">
    <source>
        <dbReference type="SAM" id="MobiDB-lite"/>
    </source>
</evidence>
<sequence length="200" mass="21152">MISSPASSPPPWIPTSPPSPSNRGSSSPTSSPARPSTASSSCAPPRPSPRSPTLAAARTPAILRLLELSTAWAKKALDLGPQGLMFPMIESPGTTVILLGFQHYLVMLGTTVIIPTALVPQMGGGNDEKAQVIQTLLFVAGLNTLLQTLFGTRLQGLLVYIGTSFFSLGSSEASCLSLCLKYVICCNWNVIMLCQVFNFK</sequence>
<feature type="compositionally biased region" description="Pro residues" evidence="6">
    <location>
        <begin position="7"/>
        <end position="20"/>
    </location>
</feature>
<evidence type="ECO:0000256" key="4">
    <source>
        <dbReference type="ARBA" id="ARBA00022989"/>
    </source>
</evidence>
<keyword evidence="7" id="KW-1185">Reference proteome</keyword>
<accession>A0A8B9AT29</accession>
<dbReference type="Gene3D" id="3.20.20.60">
    <property type="entry name" value="Phosphoenolpyruvate-binding domains"/>
    <property type="match status" value="1"/>
</dbReference>
<dbReference type="SUPFAM" id="SSF51621">
    <property type="entry name" value="Phosphoenolpyruvate/pyruvate domain"/>
    <property type="match status" value="1"/>
</dbReference>
<evidence type="ECO:0000313" key="8">
    <source>
        <dbReference type="RefSeq" id="XP_038987083.1"/>
    </source>
</evidence>
<dbReference type="Pfam" id="PF00860">
    <property type="entry name" value="Xan_ur_permease"/>
    <property type="match status" value="1"/>
</dbReference>
<dbReference type="GeneID" id="103700425"/>
<comment type="subcellular location">
    <subcellularLocation>
        <location evidence="1">Membrane</location>
        <topology evidence="1">Multi-pass membrane protein</topology>
    </subcellularLocation>
</comment>
<evidence type="ECO:0000313" key="7">
    <source>
        <dbReference type="Proteomes" id="UP000228380"/>
    </source>
</evidence>
<dbReference type="GO" id="GO:0003824">
    <property type="term" value="F:catalytic activity"/>
    <property type="evidence" value="ECO:0007669"/>
    <property type="project" value="InterPro"/>
</dbReference>
<feature type="compositionally biased region" description="Low complexity" evidence="6">
    <location>
        <begin position="21"/>
        <end position="43"/>
    </location>
</feature>
<protein>
    <submittedName>
        <fullName evidence="8">Nucleobase-ascorbate transporter 3-like</fullName>
    </submittedName>
</protein>
<comment type="similarity">
    <text evidence="2">Belongs to the nucleobase:cation symporter-2 (NCS2) (TC 2.A.40) family.</text>
</comment>
<dbReference type="KEGG" id="pda:103700425"/>
<dbReference type="GO" id="GO:0022857">
    <property type="term" value="F:transmembrane transporter activity"/>
    <property type="evidence" value="ECO:0007669"/>
    <property type="project" value="InterPro"/>
</dbReference>
<dbReference type="GO" id="GO:0016020">
    <property type="term" value="C:membrane"/>
    <property type="evidence" value="ECO:0007669"/>
    <property type="project" value="UniProtKB-SubCell"/>
</dbReference>
<gene>
    <name evidence="8" type="primary">LOC103700425</name>
</gene>